<dbReference type="SUPFAM" id="SSF141523">
    <property type="entry name" value="L,D-transpeptidase catalytic domain-like"/>
    <property type="match status" value="1"/>
</dbReference>
<evidence type="ECO:0000256" key="3">
    <source>
        <dbReference type="ARBA" id="ARBA00022679"/>
    </source>
</evidence>
<dbReference type="InterPro" id="IPR038063">
    <property type="entry name" value="Transpep_catalytic_dom"/>
</dbReference>
<evidence type="ECO:0000259" key="9">
    <source>
        <dbReference type="PROSITE" id="PS52029"/>
    </source>
</evidence>
<dbReference type="Proteomes" id="UP000476030">
    <property type="component" value="Unassembled WGS sequence"/>
</dbReference>
<evidence type="ECO:0000256" key="7">
    <source>
        <dbReference type="PROSITE-ProRule" id="PRU01373"/>
    </source>
</evidence>
<evidence type="ECO:0000256" key="5">
    <source>
        <dbReference type="ARBA" id="ARBA00022984"/>
    </source>
</evidence>
<dbReference type="Pfam" id="PF20142">
    <property type="entry name" value="Scaffold"/>
    <property type="match status" value="1"/>
</dbReference>
<dbReference type="Gene3D" id="2.40.440.10">
    <property type="entry name" value="L,D-transpeptidase catalytic domain-like"/>
    <property type="match status" value="1"/>
</dbReference>
<dbReference type="GO" id="GO:0071555">
    <property type="term" value="P:cell wall organization"/>
    <property type="evidence" value="ECO:0007669"/>
    <property type="project" value="UniProtKB-UniRule"/>
</dbReference>
<dbReference type="InterPro" id="IPR005490">
    <property type="entry name" value="LD_TPept_cat_dom"/>
</dbReference>
<dbReference type="CDD" id="cd16913">
    <property type="entry name" value="YkuD_like"/>
    <property type="match status" value="1"/>
</dbReference>
<feature type="active site" description="Proton donor/acceptor" evidence="7">
    <location>
        <position position="428"/>
    </location>
</feature>
<feature type="active site" description="Nucleophile" evidence="7">
    <location>
        <position position="447"/>
    </location>
</feature>
<evidence type="ECO:0000313" key="11">
    <source>
        <dbReference type="Proteomes" id="UP000476030"/>
    </source>
</evidence>
<dbReference type="InterPro" id="IPR002477">
    <property type="entry name" value="Peptidoglycan-bd-like"/>
</dbReference>
<dbReference type="Pfam" id="PF03734">
    <property type="entry name" value="YkuD"/>
    <property type="match status" value="1"/>
</dbReference>
<evidence type="ECO:0000256" key="2">
    <source>
        <dbReference type="ARBA" id="ARBA00005992"/>
    </source>
</evidence>
<evidence type="ECO:0000256" key="1">
    <source>
        <dbReference type="ARBA" id="ARBA00004752"/>
    </source>
</evidence>
<dbReference type="Gene3D" id="1.10.101.10">
    <property type="entry name" value="PGBD-like superfamily/PGBD"/>
    <property type="match status" value="1"/>
</dbReference>
<feature type="domain" description="L,D-TPase catalytic" evidence="9">
    <location>
        <begin position="293"/>
        <end position="472"/>
    </location>
</feature>
<keyword evidence="3" id="KW-0808">Transferase</keyword>
<keyword evidence="8" id="KW-0812">Transmembrane</keyword>
<accession>A0A6L8WA12</accession>
<dbReference type="GO" id="GO:0008360">
    <property type="term" value="P:regulation of cell shape"/>
    <property type="evidence" value="ECO:0007669"/>
    <property type="project" value="UniProtKB-UniRule"/>
</dbReference>
<dbReference type="PANTHER" id="PTHR41533">
    <property type="entry name" value="L,D-TRANSPEPTIDASE HI_1667-RELATED"/>
    <property type="match status" value="1"/>
</dbReference>
<dbReference type="SUPFAM" id="SSF47090">
    <property type="entry name" value="PGBD-like"/>
    <property type="match status" value="1"/>
</dbReference>
<dbReference type="PANTHER" id="PTHR41533:SF2">
    <property type="entry name" value="BLR7131 PROTEIN"/>
    <property type="match status" value="1"/>
</dbReference>
<proteinExistence type="inferred from homology"/>
<dbReference type="EMBL" id="WTUW01000002">
    <property type="protein sequence ID" value="MZR31579.1"/>
    <property type="molecule type" value="Genomic_DNA"/>
</dbReference>
<sequence>MRGKYYILNRMVHGLAPAALMVMLGLCPGVFYNTAVADEVRGGFEPAVVDKIYADLGEDSIWWTPATGLTARGKIIVNLLSQADREGLKPSDYLPSNNHINESLAPENYDRSFTKGLLRYISDIRDGRLAARYVDPELFDIPNPTDAAALLKTGLLTADFQAWLESLPPQSMKYKSLKEYLERYRKIADMKWPLLNTGQKLELGSSDPNVRHVRARLKILGDLPADNDETNDVFDNTLLVAVERFQTRNGLTPDGIIGPETYAALNVSPASIIQKITINLERLRQLPENLGSRYVIVNVPGFDLTAVSDGAEKLRMRVIVGQPKRRTPILNDKITGIKFRPTWTVPVKIAREDLLPKIKADVNFLRASDFRVFTSWKKDAPEIDPEAVDWRIISPERLNYKFVQNPGSSNALGQIRFTLTNPYDIYLHDTPHKNLFNKSGRAISSGCIRVADPLTLAGFLMEPSAKWTIGSIQEAMTSSEKQVAKLPAPIPIYITYFTALVDEAGQLQLWKDVYGRDADLIHILGLGATE</sequence>
<protein>
    <submittedName>
        <fullName evidence="10">L,D-transpeptidase family protein</fullName>
    </submittedName>
</protein>
<dbReference type="GO" id="GO:0004180">
    <property type="term" value="F:carboxypeptidase activity"/>
    <property type="evidence" value="ECO:0007669"/>
    <property type="project" value="UniProtKB-ARBA"/>
</dbReference>
<feature type="transmembrane region" description="Helical" evidence="8">
    <location>
        <begin position="12"/>
        <end position="32"/>
    </location>
</feature>
<dbReference type="AlphaFoldDB" id="A0A6L8WA12"/>
<comment type="pathway">
    <text evidence="1 7">Cell wall biogenesis; peptidoglycan biosynthesis.</text>
</comment>
<evidence type="ECO:0000256" key="4">
    <source>
        <dbReference type="ARBA" id="ARBA00022960"/>
    </source>
</evidence>
<dbReference type="InterPro" id="IPR036365">
    <property type="entry name" value="PGBD-like_sf"/>
</dbReference>
<gene>
    <name evidence="10" type="ORF">GQE98_13135</name>
</gene>
<evidence type="ECO:0000256" key="8">
    <source>
        <dbReference type="SAM" id="Phobius"/>
    </source>
</evidence>
<keyword evidence="8" id="KW-0472">Membrane</keyword>
<dbReference type="PROSITE" id="PS52029">
    <property type="entry name" value="LD_TPASE"/>
    <property type="match status" value="1"/>
</dbReference>
<keyword evidence="5 7" id="KW-0573">Peptidoglycan synthesis</keyword>
<keyword evidence="8" id="KW-1133">Transmembrane helix</keyword>
<comment type="similarity">
    <text evidence="2">Belongs to the YkuD family.</text>
</comment>
<reference evidence="10 11" key="1">
    <citation type="submission" date="2019-12" db="EMBL/GenBank/DDBJ databases">
        <title>Snethiella sp. nov. sp. isolated from sea sand.</title>
        <authorList>
            <person name="Kim J."/>
            <person name="Jeong S.E."/>
            <person name="Jung H.S."/>
            <person name="Jeon C.O."/>
        </authorList>
    </citation>
    <scope>NUCLEOTIDE SEQUENCE [LARGE SCALE GENOMIC DNA]</scope>
    <source>
        <strain evidence="10 11">DP05</strain>
    </source>
</reference>
<keyword evidence="6 7" id="KW-0961">Cell wall biogenesis/degradation</keyword>
<dbReference type="UniPathway" id="UPA00219"/>
<keyword evidence="11" id="KW-1185">Reference proteome</keyword>
<dbReference type="GO" id="GO:0016740">
    <property type="term" value="F:transferase activity"/>
    <property type="evidence" value="ECO:0007669"/>
    <property type="project" value="UniProtKB-KW"/>
</dbReference>
<organism evidence="10 11">
    <name type="scientific">Sneathiella litorea</name>
    <dbReference type="NCBI Taxonomy" id="2606216"/>
    <lineage>
        <taxon>Bacteria</taxon>
        <taxon>Pseudomonadati</taxon>
        <taxon>Pseudomonadota</taxon>
        <taxon>Alphaproteobacteria</taxon>
        <taxon>Sneathiellales</taxon>
        <taxon>Sneathiellaceae</taxon>
        <taxon>Sneathiella</taxon>
    </lineage>
</organism>
<evidence type="ECO:0000313" key="10">
    <source>
        <dbReference type="EMBL" id="MZR31579.1"/>
    </source>
</evidence>
<evidence type="ECO:0000256" key="6">
    <source>
        <dbReference type="ARBA" id="ARBA00023316"/>
    </source>
</evidence>
<dbReference type="InterPro" id="IPR052905">
    <property type="entry name" value="LD-transpeptidase_YkuD-like"/>
</dbReference>
<dbReference type="Pfam" id="PF01471">
    <property type="entry name" value="PG_binding_1"/>
    <property type="match status" value="1"/>
</dbReference>
<dbReference type="InterPro" id="IPR036366">
    <property type="entry name" value="PGBDSf"/>
</dbReference>
<dbReference type="RefSeq" id="WP_161316070.1">
    <property type="nucleotide sequence ID" value="NZ_WTUW01000002.1"/>
</dbReference>
<comment type="caution">
    <text evidence="10">The sequence shown here is derived from an EMBL/GenBank/DDBJ whole genome shotgun (WGS) entry which is preliminary data.</text>
</comment>
<dbReference type="InterPro" id="IPR045380">
    <property type="entry name" value="LD_TPept_scaffold_dom"/>
</dbReference>
<keyword evidence="4 7" id="KW-0133">Cell shape</keyword>
<dbReference type="GO" id="GO:0009252">
    <property type="term" value="P:peptidoglycan biosynthetic process"/>
    <property type="evidence" value="ECO:0007669"/>
    <property type="project" value="UniProtKB-UniPathway"/>
</dbReference>
<name>A0A6L8WA12_9PROT</name>